<dbReference type="STRING" id="1582439.NPIRD3C_0209"/>
<reference evidence="1 2" key="2">
    <citation type="journal article" date="2016" name="ISME J.">
        <title>Physiological and genomic characterization of two novel marine thaumarchaeal strains indicates niche differentiation.</title>
        <authorList>
            <person name="Bayer B."/>
            <person name="Vojvoda J."/>
            <person name="Offre P."/>
            <person name="Alves R.J."/>
            <person name="Elisabeth N.H."/>
            <person name="Garcia J.A."/>
            <person name="Volland J.M."/>
            <person name="Srivastava A."/>
            <person name="Schleper C."/>
            <person name="Herndl G.J."/>
        </authorList>
    </citation>
    <scope>NUCLEOTIDE SEQUENCE [LARGE SCALE GENOMIC DNA]</scope>
    <source>
        <strain evidence="1 2">D3C</strain>
    </source>
</reference>
<dbReference type="HOGENOM" id="CLU_1551873_0_0_2"/>
<organism evidence="1 2">
    <name type="scientific">Nitrosopumilus piranensis</name>
    <dbReference type="NCBI Taxonomy" id="1582439"/>
    <lineage>
        <taxon>Archaea</taxon>
        <taxon>Nitrososphaerota</taxon>
        <taxon>Nitrososphaeria</taxon>
        <taxon>Nitrosopumilales</taxon>
        <taxon>Nitrosopumilaceae</taxon>
        <taxon>Nitrosopumilus</taxon>
    </lineage>
</organism>
<evidence type="ECO:0000313" key="2">
    <source>
        <dbReference type="Proteomes" id="UP000032027"/>
    </source>
</evidence>
<name>A0A0C5BTD2_9ARCH</name>
<dbReference type="AlphaFoldDB" id="A0A0C5BTD2"/>
<reference evidence="1 2" key="3">
    <citation type="journal article" date="2019" name="Int. J. Syst. Evol. Microbiol.">
        <title>Nitrosopumilus adriaticus sp. nov. and Nitrosopumilus piranensis sp. nov., two ammonia-oxidizing archaea from the Adriatic Sea and members of the class Nitrososphaeria.</title>
        <authorList>
            <person name="Bayer B."/>
            <person name="Vojvoda J."/>
            <person name="Reinthaler T."/>
            <person name="Reyes C."/>
            <person name="Pinto M."/>
            <person name="Herndl G.J."/>
        </authorList>
    </citation>
    <scope>NUCLEOTIDE SEQUENCE [LARGE SCALE GENOMIC DNA]</scope>
    <source>
        <strain evidence="1 2">D3C</strain>
    </source>
</reference>
<protein>
    <submittedName>
        <fullName evidence="1">Uncharacterized protein</fullName>
    </submittedName>
</protein>
<gene>
    <name evidence="1" type="ORF">NPIRD3C_0209</name>
</gene>
<dbReference type="KEGG" id="nid:NPIRD3C_0209"/>
<accession>A0A0C5BTD2</accession>
<sequence length="182" mass="21320">MRVEMGESRISDIELVKTKDEYSSDENIEINVQFSVEGGLRDAFNETNWTKAYNNNDVSFKMKYGVKLTTGGFRKKELGRTIDTYRKASIFWTRNPKLVNPMKDRRIWVQVAKNFEPFIRLSEEEVRQELFDFDEKFVFKAEDLGKGTHKISAEAFASWQKHDYTEPGSVKNNSRDIEIKIN</sequence>
<reference evidence="2" key="1">
    <citation type="submission" date="2015-02" db="EMBL/GenBank/DDBJ databases">
        <title>Characterization of two novel Thaumarchaeota isolated from the Northern Adriatic Sea.</title>
        <authorList>
            <person name="Bayer B."/>
            <person name="Vojvoda J."/>
            <person name="Offre P."/>
            <person name="Srivastava A."/>
            <person name="Elisabeth N."/>
            <person name="Garcia J.A.L."/>
            <person name="Schleper C."/>
            <person name="Herndl G.J."/>
        </authorList>
    </citation>
    <scope>NUCLEOTIDE SEQUENCE [LARGE SCALE GENOMIC DNA]</scope>
    <source>
        <strain evidence="2">D3C</strain>
    </source>
</reference>
<evidence type="ECO:0000313" key="1">
    <source>
        <dbReference type="EMBL" id="AJM91429.1"/>
    </source>
</evidence>
<proteinExistence type="predicted"/>
<keyword evidence="2" id="KW-1185">Reference proteome</keyword>
<dbReference type="Proteomes" id="UP000032027">
    <property type="component" value="Chromosome"/>
</dbReference>
<dbReference type="EMBL" id="CP010868">
    <property type="protein sequence ID" value="AJM91429.1"/>
    <property type="molecule type" value="Genomic_DNA"/>
</dbReference>
<dbReference type="PATRIC" id="fig|1582439.9.peg.211"/>